<organism evidence="4 5">
    <name type="scientific">Inhella gelatinilytica</name>
    <dbReference type="NCBI Taxonomy" id="2795030"/>
    <lineage>
        <taxon>Bacteria</taxon>
        <taxon>Pseudomonadati</taxon>
        <taxon>Pseudomonadota</taxon>
        <taxon>Betaproteobacteria</taxon>
        <taxon>Burkholderiales</taxon>
        <taxon>Sphaerotilaceae</taxon>
        <taxon>Inhella</taxon>
    </lineage>
</organism>
<dbReference type="SUPFAM" id="SSF53474">
    <property type="entry name" value="alpha/beta-Hydrolases"/>
    <property type="match status" value="1"/>
</dbReference>
<evidence type="ECO:0000256" key="2">
    <source>
        <dbReference type="SAM" id="SignalP"/>
    </source>
</evidence>
<sequence length="676" mass="74722">MLIRFARPLGLLAAGLTLVASGVWAQSAKTPPAPASIPLSDFFRTPQVFGVSMSPDGRKIAAVVTSSTGRRGLAVADVDQPRKFKGIAQYDNADIINVQWVNNDRLAFGLADFRAAAADQDDQGLFAINADGSELTWVIDRGFAPRSFGGSAKPPLASNFIFRGPIRDGSVDVLALRIVKGSGDDRIPPSTELVRINTETLGFKSLPAGDIPRASYSFLVDRKGAVRLATSGDARSRATYHWRDEDGNWKALGTFDQMDPEPNAFTPLQFDFDGSLLVTALDGSPARTAALYRYDPATGKRADQPLVSIKGFDFEGRVIIDQVKRKTLGVSFLSDAQGQVWFEPTMKANQAAIDKLLPSTNNLIQCSYNCLSTRHLVVTSYSDRQPAVYSLFDRETGSLVPVAETRPWLDPRSLATQEFLRVKARDGRELPLYYTKPQGKGPFPTVALVHGGPFVRGHEWGFDSEAQFLASRGYLVLEVEFRGSKGYGDEHLRAGWRQWGQAMQDDVTDVTRWAIAQGLADAKRVAIAGASYGGYATMMGLVREPELYKAGINWVGVTDIELMYSVGWSDFMGGAWMRYGMPKLIGDAEKDRDMLRRNSPLLRASEIKQPVLLAYGEKDFRVPLPHGTKMRDALIQSGNKQVEWVEYEGEGHGFMLPKNRDDFYTRVERFLARHLQ</sequence>
<comment type="caution">
    <text evidence="4">The sequence shown here is derived from an EMBL/GenBank/DDBJ whole genome shotgun (WGS) entry which is preliminary data.</text>
</comment>
<dbReference type="PANTHER" id="PTHR42776">
    <property type="entry name" value="SERINE PEPTIDASE S9 FAMILY MEMBER"/>
    <property type="match status" value="1"/>
</dbReference>
<dbReference type="Proteomes" id="UP000620139">
    <property type="component" value="Unassembled WGS sequence"/>
</dbReference>
<keyword evidence="1" id="KW-0378">Hydrolase</keyword>
<evidence type="ECO:0000313" key="5">
    <source>
        <dbReference type="Proteomes" id="UP000620139"/>
    </source>
</evidence>
<dbReference type="GO" id="GO:0004252">
    <property type="term" value="F:serine-type endopeptidase activity"/>
    <property type="evidence" value="ECO:0007669"/>
    <property type="project" value="TreeGrafter"/>
</dbReference>
<protein>
    <submittedName>
        <fullName evidence="4">S9 family peptidase</fullName>
    </submittedName>
</protein>
<keyword evidence="5" id="KW-1185">Reference proteome</keyword>
<keyword evidence="2" id="KW-0732">Signal</keyword>
<dbReference type="EMBL" id="JAEDAL010000001">
    <property type="protein sequence ID" value="MBH9551719.1"/>
    <property type="molecule type" value="Genomic_DNA"/>
</dbReference>
<dbReference type="Pfam" id="PF00326">
    <property type="entry name" value="Peptidase_S9"/>
    <property type="match status" value="1"/>
</dbReference>
<dbReference type="PANTHER" id="PTHR42776:SF27">
    <property type="entry name" value="DIPEPTIDYL PEPTIDASE FAMILY MEMBER 6"/>
    <property type="match status" value="1"/>
</dbReference>
<evidence type="ECO:0000259" key="3">
    <source>
        <dbReference type="Pfam" id="PF00326"/>
    </source>
</evidence>
<dbReference type="AlphaFoldDB" id="A0A931NCN3"/>
<evidence type="ECO:0000256" key="1">
    <source>
        <dbReference type="ARBA" id="ARBA00022801"/>
    </source>
</evidence>
<proteinExistence type="predicted"/>
<dbReference type="InterPro" id="IPR029058">
    <property type="entry name" value="AB_hydrolase_fold"/>
</dbReference>
<gene>
    <name evidence="4" type="ORF">I7X43_02555</name>
</gene>
<feature type="signal peptide" evidence="2">
    <location>
        <begin position="1"/>
        <end position="25"/>
    </location>
</feature>
<feature type="chain" id="PRO_5037128872" evidence="2">
    <location>
        <begin position="26"/>
        <end position="676"/>
    </location>
</feature>
<dbReference type="InterPro" id="IPR001375">
    <property type="entry name" value="Peptidase_S9_cat"/>
</dbReference>
<dbReference type="RefSeq" id="WP_198099321.1">
    <property type="nucleotide sequence ID" value="NZ_JAEDAL010000001.1"/>
</dbReference>
<dbReference type="SUPFAM" id="SSF82171">
    <property type="entry name" value="DPP6 N-terminal domain-like"/>
    <property type="match status" value="1"/>
</dbReference>
<dbReference type="Gene3D" id="3.40.50.1820">
    <property type="entry name" value="alpha/beta hydrolase"/>
    <property type="match status" value="1"/>
</dbReference>
<dbReference type="GO" id="GO:0006508">
    <property type="term" value="P:proteolysis"/>
    <property type="evidence" value="ECO:0007669"/>
    <property type="project" value="InterPro"/>
</dbReference>
<reference evidence="4" key="1">
    <citation type="submission" date="2020-12" db="EMBL/GenBank/DDBJ databases">
        <title>The genome sequence of Inhella sp. 4Y17.</title>
        <authorList>
            <person name="Liu Y."/>
        </authorList>
    </citation>
    <scope>NUCLEOTIDE SEQUENCE</scope>
    <source>
        <strain evidence="4">4Y10</strain>
    </source>
</reference>
<feature type="domain" description="Peptidase S9 prolyl oligopeptidase catalytic" evidence="3">
    <location>
        <begin position="460"/>
        <end position="676"/>
    </location>
</feature>
<accession>A0A931NCN3</accession>
<evidence type="ECO:0000313" key="4">
    <source>
        <dbReference type="EMBL" id="MBH9551719.1"/>
    </source>
</evidence>
<name>A0A931NCN3_9BURK</name>